<name>A0A1B9GYF4_9TREE</name>
<dbReference type="InterPro" id="IPR053246">
    <property type="entry name" value="NS_splicing_regulatory_protein"/>
</dbReference>
<dbReference type="GO" id="GO:0000381">
    <property type="term" value="P:regulation of alternative mRNA splicing, via spliceosome"/>
    <property type="evidence" value="ECO:0007669"/>
    <property type="project" value="InterPro"/>
</dbReference>
<dbReference type="AlphaFoldDB" id="A0A1B9GYF4"/>
<evidence type="ECO:0000256" key="2">
    <source>
        <dbReference type="ARBA" id="ARBA00023054"/>
    </source>
</evidence>
<dbReference type="PANTHER" id="PTHR47845">
    <property type="entry name" value="NUCLEAR SPECKLE SPLICING REGULATORY PROTEIN 1 HOMOLOG"/>
    <property type="match status" value="1"/>
</dbReference>
<feature type="compositionally biased region" description="Basic and acidic residues" evidence="3">
    <location>
        <begin position="411"/>
        <end position="493"/>
    </location>
</feature>
<dbReference type="InterPro" id="IPR018612">
    <property type="entry name" value="NSRP1_N"/>
</dbReference>
<feature type="compositionally biased region" description="Polar residues" evidence="3">
    <location>
        <begin position="380"/>
        <end position="390"/>
    </location>
</feature>
<evidence type="ECO:0000313" key="5">
    <source>
        <dbReference type="EMBL" id="OCF36067.1"/>
    </source>
</evidence>
<feature type="compositionally biased region" description="Basic and acidic residues" evidence="3">
    <location>
        <begin position="226"/>
        <end position="242"/>
    </location>
</feature>
<feature type="domain" description="Nuclear speckle splicing regulatory protein 1 N-terminal" evidence="4">
    <location>
        <begin position="131"/>
        <end position="245"/>
    </location>
</feature>
<dbReference type="OrthoDB" id="446635at2759"/>
<evidence type="ECO:0000256" key="3">
    <source>
        <dbReference type="SAM" id="MobiDB-lite"/>
    </source>
</evidence>
<accession>A0A1B9GYF4</accession>
<comment type="similarity">
    <text evidence="1">Belongs to the NSRP1 family.</text>
</comment>
<reference evidence="5 6" key="1">
    <citation type="submission" date="2013-07" db="EMBL/GenBank/DDBJ databases">
        <title>The Genome Sequence of Cryptococcus heveanensis BCC8398.</title>
        <authorList>
            <consortium name="The Broad Institute Genome Sequencing Platform"/>
            <person name="Cuomo C."/>
            <person name="Litvintseva A."/>
            <person name="Chen Y."/>
            <person name="Heitman J."/>
            <person name="Sun S."/>
            <person name="Springer D."/>
            <person name="Dromer F."/>
            <person name="Young S.K."/>
            <person name="Zeng Q."/>
            <person name="Gargeya S."/>
            <person name="Fitzgerald M."/>
            <person name="Abouelleil A."/>
            <person name="Alvarado L."/>
            <person name="Berlin A.M."/>
            <person name="Chapman S.B."/>
            <person name="Dewar J."/>
            <person name="Goldberg J."/>
            <person name="Griggs A."/>
            <person name="Gujja S."/>
            <person name="Hansen M."/>
            <person name="Howarth C."/>
            <person name="Imamovic A."/>
            <person name="Larimer J."/>
            <person name="McCowan C."/>
            <person name="Murphy C."/>
            <person name="Pearson M."/>
            <person name="Priest M."/>
            <person name="Roberts A."/>
            <person name="Saif S."/>
            <person name="Shea T."/>
            <person name="Sykes S."/>
            <person name="Wortman J."/>
            <person name="Nusbaum C."/>
            <person name="Birren B."/>
        </authorList>
    </citation>
    <scope>NUCLEOTIDE SEQUENCE [LARGE SCALE GENOMIC DNA]</scope>
    <source>
        <strain evidence="5 6">BCC8398</strain>
    </source>
</reference>
<feature type="compositionally biased region" description="Basic and acidic residues" evidence="3">
    <location>
        <begin position="336"/>
        <end position="349"/>
    </location>
</feature>
<dbReference type="EMBL" id="KI669496">
    <property type="protein sequence ID" value="OCF36067.1"/>
    <property type="molecule type" value="Genomic_DNA"/>
</dbReference>
<proteinExistence type="inferred from homology"/>
<feature type="compositionally biased region" description="Low complexity" evidence="3">
    <location>
        <begin position="56"/>
        <end position="80"/>
    </location>
</feature>
<evidence type="ECO:0000256" key="1">
    <source>
        <dbReference type="ARBA" id="ARBA00010126"/>
    </source>
</evidence>
<feature type="region of interest" description="Disordered" evidence="3">
    <location>
        <begin position="56"/>
        <end position="133"/>
    </location>
</feature>
<reference evidence="6" key="2">
    <citation type="submission" date="2013-12" db="EMBL/GenBank/DDBJ databases">
        <title>Evolution of pathogenesis and genome organization in the Tremellales.</title>
        <authorList>
            <person name="Cuomo C."/>
            <person name="Litvintseva A."/>
            <person name="Heitman J."/>
            <person name="Chen Y."/>
            <person name="Sun S."/>
            <person name="Springer D."/>
            <person name="Dromer F."/>
            <person name="Young S."/>
            <person name="Zeng Q."/>
            <person name="Chapman S."/>
            <person name="Gujja S."/>
            <person name="Saif S."/>
            <person name="Birren B."/>
        </authorList>
    </citation>
    <scope>NUCLEOTIDE SEQUENCE [LARGE SCALE GENOMIC DNA]</scope>
    <source>
        <strain evidence="6">BCC8398</strain>
    </source>
</reference>
<feature type="compositionally biased region" description="Acidic residues" evidence="3">
    <location>
        <begin position="85"/>
        <end position="94"/>
    </location>
</feature>
<keyword evidence="2" id="KW-0175">Coiled coil</keyword>
<organism evidence="5 6">
    <name type="scientific">Kwoniella heveanensis BCC8398</name>
    <dbReference type="NCBI Taxonomy" id="1296120"/>
    <lineage>
        <taxon>Eukaryota</taxon>
        <taxon>Fungi</taxon>
        <taxon>Dikarya</taxon>
        <taxon>Basidiomycota</taxon>
        <taxon>Agaricomycotina</taxon>
        <taxon>Tremellomycetes</taxon>
        <taxon>Tremellales</taxon>
        <taxon>Cryptococcaceae</taxon>
        <taxon>Kwoniella</taxon>
    </lineage>
</organism>
<feature type="region of interest" description="Disordered" evidence="3">
    <location>
        <begin position="226"/>
        <end position="356"/>
    </location>
</feature>
<dbReference type="PANTHER" id="PTHR47845:SF1">
    <property type="entry name" value="NUCLEAR SPECKLE SPLICING REGULATORY PROTEIN 1 HOMOLOG"/>
    <property type="match status" value="1"/>
</dbReference>
<dbReference type="Proteomes" id="UP000092666">
    <property type="component" value="Unassembled WGS sequence"/>
</dbReference>
<feature type="region of interest" description="Disordered" evidence="3">
    <location>
        <begin position="368"/>
        <end position="493"/>
    </location>
</feature>
<dbReference type="Pfam" id="PF09745">
    <property type="entry name" value="NSRP1_N"/>
    <property type="match status" value="1"/>
</dbReference>
<dbReference type="STRING" id="1296120.A0A1B9GYF4"/>
<gene>
    <name evidence="5" type="ORF">I316_01939</name>
</gene>
<evidence type="ECO:0000313" key="6">
    <source>
        <dbReference type="Proteomes" id="UP000092666"/>
    </source>
</evidence>
<feature type="compositionally biased region" description="Low complexity" evidence="3">
    <location>
        <begin position="14"/>
        <end position="28"/>
    </location>
</feature>
<feature type="region of interest" description="Disordered" evidence="3">
    <location>
        <begin position="14"/>
        <end position="41"/>
    </location>
</feature>
<protein>
    <recommendedName>
        <fullName evidence="4">Nuclear speckle splicing regulatory protein 1 N-terminal domain-containing protein</fullName>
    </recommendedName>
</protein>
<sequence>MASNGAKLSFAFAASSSSGAGPSKKAAGVGAGNPLQAAGSLGAPKSNLELLMARSKAGGSLSNSAGAKLSSSSSSKPQSSRPLLFDEDEDEDANENVSATAGPSNPHAIKANRKAQAPVGQTNLLSRSERRAKEAAEAIDQSIFDYDTHYDKMKSAERAIEQSKKQEAEERKPKYIENFLASAQTRRLDKLRAEEKALAREREKEGDEFEGKEKFVTEGYKKQMEEVRKAEEEEKAREEAMRKSKSGPGLTSFYKTMLDSDEAKHAAAVAATSGPSSVAQQGPSLAIRPPTTSGPQREEDTRDIYDDEEEYDPLLAREAKTASAGVGPSFKSGSGGEKDDPTGKDKNVEINDNGEIVDKRSLLKAGLNIMKKPKPILPNSLLTSQRSSGNPDGGDGPYKSRAVGTAASYGERMERERKRLADQVKAEAERKRAQEEERLRREEEEAKKRREGDKGEAERKRNEARERYLARKRQREEESKNEAAKKAKEGEEE</sequence>
<feature type="compositionally biased region" description="Polar residues" evidence="3">
    <location>
        <begin position="273"/>
        <end position="283"/>
    </location>
</feature>
<evidence type="ECO:0000259" key="4">
    <source>
        <dbReference type="Pfam" id="PF09745"/>
    </source>
</evidence>
<keyword evidence="6" id="KW-1185">Reference proteome</keyword>